<sequence>MRAAAKLAEVEQRIADLRTVHETLLQAVDAGCDDLAACAADPGCPLPLQSQP</sequence>
<evidence type="ECO:0000313" key="2">
    <source>
        <dbReference type="Proteomes" id="UP000583800"/>
    </source>
</evidence>
<protein>
    <recommendedName>
        <fullName evidence="3">MerR family transcriptional regulator</fullName>
    </recommendedName>
</protein>
<accession>A0A7X0C9L3</accession>
<gene>
    <name evidence="1" type="ORF">FHU36_006733</name>
</gene>
<dbReference type="EMBL" id="JACHJB010000003">
    <property type="protein sequence ID" value="MBB6350161.1"/>
    <property type="molecule type" value="Genomic_DNA"/>
</dbReference>
<keyword evidence="2" id="KW-1185">Reference proteome</keyword>
<reference evidence="1 2" key="1">
    <citation type="submission" date="2020-08" db="EMBL/GenBank/DDBJ databases">
        <title>Sequencing the genomes of 1000 actinobacteria strains.</title>
        <authorList>
            <person name="Klenk H.-P."/>
        </authorList>
    </citation>
    <scope>NUCLEOTIDE SEQUENCE [LARGE SCALE GENOMIC DNA]</scope>
    <source>
        <strain evidence="1 2">DSM 45913</strain>
    </source>
</reference>
<dbReference type="RefSeq" id="WP_185088003.1">
    <property type="nucleotide sequence ID" value="NZ_JACHJB010000003.1"/>
</dbReference>
<dbReference type="Proteomes" id="UP000583800">
    <property type="component" value="Unassembled WGS sequence"/>
</dbReference>
<comment type="caution">
    <text evidence="1">The sequence shown here is derived from an EMBL/GenBank/DDBJ whole genome shotgun (WGS) entry which is preliminary data.</text>
</comment>
<organism evidence="1 2">
    <name type="scientific">Nonomuraea muscovyensis</name>
    <dbReference type="NCBI Taxonomy" id="1124761"/>
    <lineage>
        <taxon>Bacteria</taxon>
        <taxon>Bacillati</taxon>
        <taxon>Actinomycetota</taxon>
        <taxon>Actinomycetes</taxon>
        <taxon>Streptosporangiales</taxon>
        <taxon>Streptosporangiaceae</taxon>
        <taxon>Nonomuraea</taxon>
    </lineage>
</organism>
<dbReference type="AlphaFoldDB" id="A0A7X0C9L3"/>
<evidence type="ECO:0000313" key="1">
    <source>
        <dbReference type="EMBL" id="MBB6350161.1"/>
    </source>
</evidence>
<evidence type="ECO:0008006" key="3">
    <source>
        <dbReference type="Google" id="ProtNLM"/>
    </source>
</evidence>
<proteinExistence type="predicted"/>
<name>A0A7X0C9L3_9ACTN</name>